<sequence>MLLKLFLVFSKFKNKLLTSIIYFLCPYVMYRISNSTFYNIIIYKTHKQVLLSSYPPPFYKHLFFSFNTISIINYSILFYLYLFLILFLVVFFKKIIVYCFLSFFFIVAFILSSIFSF</sequence>
<keyword evidence="1" id="KW-0472">Membrane</keyword>
<evidence type="ECO:0000256" key="1">
    <source>
        <dbReference type="SAM" id="Phobius"/>
    </source>
</evidence>
<keyword evidence="1" id="KW-1133">Transmembrane helix</keyword>
<name>G0ITG5_BORAP</name>
<feature type="transmembrane region" description="Helical" evidence="1">
    <location>
        <begin position="95"/>
        <end position="115"/>
    </location>
</feature>
<evidence type="ECO:0000313" key="3">
    <source>
        <dbReference type="Proteomes" id="UP000005216"/>
    </source>
</evidence>
<dbReference type="PATRIC" id="fig|390236.22.peg.1197"/>
<gene>
    <name evidence="2" type="ordered locus">BafPKo_G0021</name>
</gene>
<dbReference type="HOGENOM" id="CLU_2080203_0_0_12"/>
<feature type="transmembrane region" description="Helical" evidence="1">
    <location>
        <begin position="62"/>
        <end position="89"/>
    </location>
</feature>
<protein>
    <submittedName>
        <fullName evidence="2">Membrane protein</fullName>
    </submittedName>
</protein>
<reference evidence="2 3" key="1">
    <citation type="journal article" date="2011" name="J. Bacteriol.">
        <title>Whole-genome sequences of two Borrelia afzelii and two Borrelia garinii Lyme disease agent isolates.</title>
        <authorList>
            <person name="Casjens S.R."/>
            <person name="Mongodin E.F."/>
            <person name="Qiu W.-G."/>
            <person name="Dunn J.J."/>
            <person name="Luft B.J."/>
            <person name="Fraser-Liggett C.M."/>
            <person name="Schutzer S.E."/>
        </authorList>
    </citation>
    <scope>NUCLEOTIDE SEQUENCE [LARGE SCALE GENOMIC DNA]</scope>
    <source>
        <strain evidence="2 3">PKo</strain>
    </source>
</reference>
<keyword evidence="3" id="KW-1185">Reference proteome</keyword>
<keyword evidence="2" id="KW-0614">Plasmid</keyword>
<feature type="transmembrane region" description="Helical" evidence="1">
    <location>
        <begin position="20"/>
        <end position="41"/>
    </location>
</feature>
<keyword evidence="1" id="KW-0812">Transmembrane</keyword>
<evidence type="ECO:0000313" key="2">
    <source>
        <dbReference type="EMBL" id="AEL70419.1"/>
    </source>
</evidence>
<dbReference type="Proteomes" id="UP000005216">
    <property type="component" value="Plasmid lp28-2"/>
</dbReference>
<geneLocation type="plasmid" evidence="2 3">
    <name>lp28-2</name>
</geneLocation>
<proteinExistence type="predicted"/>
<dbReference type="KEGG" id="bafz:BafPKo_G0021"/>
<organism evidence="2 3">
    <name type="scientific">Borreliella afzelii (strain PKo)</name>
    <name type="common">Borrelia afzelii</name>
    <dbReference type="NCBI Taxonomy" id="390236"/>
    <lineage>
        <taxon>Bacteria</taxon>
        <taxon>Pseudomonadati</taxon>
        <taxon>Spirochaetota</taxon>
        <taxon>Spirochaetia</taxon>
        <taxon>Spirochaetales</taxon>
        <taxon>Borreliaceae</taxon>
        <taxon>Borreliella</taxon>
    </lineage>
</organism>
<dbReference type="EMBL" id="CP002943">
    <property type="protein sequence ID" value="AEL70419.1"/>
    <property type="molecule type" value="Genomic_DNA"/>
</dbReference>
<accession>G0ITG5</accession>
<dbReference type="AlphaFoldDB" id="G0ITG5"/>